<protein>
    <submittedName>
        <fullName evidence="1">Uncharacterized protein</fullName>
    </submittedName>
</protein>
<proteinExistence type="predicted"/>
<organism evidence="1 2">
    <name type="scientific">Methanotorris formicicus Mc-S-70</name>
    <dbReference type="NCBI Taxonomy" id="647171"/>
    <lineage>
        <taxon>Archaea</taxon>
        <taxon>Methanobacteriati</taxon>
        <taxon>Methanobacteriota</taxon>
        <taxon>Methanomada group</taxon>
        <taxon>Methanococci</taxon>
        <taxon>Methanococcales</taxon>
        <taxon>Methanocaldococcaceae</taxon>
        <taxon>Methanotorris</taxon>
    </lineage>
</organism>
<evidence type="ECO:0000313" key="2">
    <source>
        <dbReference type="Proteomes" id="UP000003706"/>
    </source>
</evidence>
<name>H1KYI7_9EURY</name>
<keyword evidence="2" id="KW-1185">Reference proteome</keyword>
<dbReference type="EMBL" id="AGJL01000018">
    <property type="protein sequence ID" value="EHP87027.1"/>
    <property type="molecule type" value="Genomic_DNA"/>
</dbReference>
<comment type="caution">
    <text evidence="1">The sequence shown here is derived from an EMBL/GenBank/DDBJ whole genome shotgun (WGS) entry which is preliminary data.</text>
</comment>
<dbReference type="STRING" id="647171.MetfoDRAFT_0860"/>
<reference evidence="1 2" key="1">
    <citation type="submission" date="2011-09" db="EMBL/GenBank/DDBJ databases">
        <title>The draft genome of Methanotorris formicicus Mc-S-70.</title>
        <authorList>
            <consortium name="US DOE Joint Genome Institute (JGI-PGF)"/>
            <person name="Lucas S."/>
            <person name="Han J."/>
            <person name="Lapidus A."/>
            <person name="Cheng J.-F."/>
            <person name="Goodwin L."/>
            <person name="Pitluck S."/>
            <person name="Peters L."/>
            <person name="Land M.L."/>
            <person name="Hauser L."/>
            <person name="Sieprawska-Lupa M."/>
            <person name="Takai K."/>
            <person name="Miyazaki J."/>
            <person name="Whitman W."/>
            <person name="Woyke T.J."/>
        </authorList>
    </citation>
    <scope>NUCLEOTIDE SEQUENCE [LARGE SCALE GENOMIC DNA]</scope>
    <source>
        <strain evidence="1 2">Mc-S-70</strain>
    </source>
</reference>
<gene>
    <name evidence="1" type="ORF">MetfoDRAFT_0860</name>
</gene>
<dbReference type="AlphaFoldDB" id="H1KYI7"/>
<dbReference type="Proteomes" id="UP000003706">
    <property type="component" value="Unassembled WGS sequence"/>
</dbReference>
<dbReference type="RefSeq" id="WP_007044299.1">
    <property type="nucleotide sequence ID" value="NZ_AGJL01000018.1"/>
</dbReference>
<accession>H1KYI7</accession>
<evidence type="ECO:0000313" key="1">
    <source>
        <dbReference type="EMBL" id="EHP87027.1"/>
    </source>
</evidence>
<sequence>MKTKIFNIGVRHIQYSFSSGDPQQKDPNANIKVISSTEEFGNLITTLKNDSSN</sequence>